<dbReference type="InterPro" id="IPR024302">
    <property type="entry name" value="SusD-like"/>
</dbReference>
<dbReference type="Proteomes" id="UP001172083">
    <property type="component" value="Unassembled WGS sequence"/>
</dbReference>
<accession>A0ABT8LIG3</accession>
<name>A0ABT8LIG3_9BACT</name>
<evidence type="ECO:0000313" key="1">
    <source>
        <dbReference type="EMBL" id="MDN5216737.1"/>
    </source>
</evidence>
<dbReference type="PROSITE" id="PS51257">
    <property type="entry name" value="PROKAR_LIPOPROTEIN"/>
    <property type="match status" value="1"/>
</dbReference>
<gene>
    <name evidence="1" type="ORF">QQ020_32000</name>
</gene>
<evidence type="ECO:0000313" key="2">
    <source>
        <dbReference type="Proteomes" id="UP001172083"/>
    </source>
</evidence>
<protein>
    <submittedName>
        <fullName evidence="1">SusD/RagB family nutrient-binding outer membrane lipoprotein</fullName>
    </submittedName>
</protein>
<keyword evidence="2" id="KW-1185">Reference proteome</keyword>
<sequence>MKTKKLYSIVVVGLLTLFIFGGCTEDFEEINTNRTKLTELDQSTLGPAFANAQWRTFSAYQIFQNLFSDLYAQYFTTITPNFPSDRHVQVGRWIDASYRVFSTDPVPSILEVIEKTAENGDDVGNAVARVWKVHMFHRITDYFGPIPYFELGSSESSVPYDDQQTIYMDFFNELDAAIAVLESNPGGSAFGTNDLIYGGDAGQWLKFANSLRLRLALRISGVDAAKARTEAEKAVASGVMLTNGDNAFLAVNDASFNQLNQITAWNEFRMSANMESLLKGYNDPRISAYFAPTVDNPNEYEGARNGLKQSDLALPENKANTLSNMADIFLPPSQGINPQTVMYSAESYFLRAEGALNGWNMDGTAEDLYNMGIRLSLEQWGTPEDDIQPYIDGTSLPVATGDFVNTPPLTDIPVLYDPANALEQIHTQKWLALYPNGWEAWAEMRRTGFPRQYPRISSDNPDAPADQIVRRMRFVDGEYINNARAMDGAVEKLGGPDKELTRLWWDPN</sequence>
<dbReference type="InterPro" id="IPR011990">
    <property type="entry name" value="TPR-like_helical_dom_sf"/>
</dbReference>
<dbReference type="Pfam" id="PF12741">
    <property type="entry name" value="SusD-like"/>
    <property type="match status" value="1"/>
</dbReference>
<comment type="caution">
    <text evidence="1">The sequence shown here is derived from an EMBL/GenBank/DDBJ whole genome shotgun (WGS) entry which is preliminary data.</text>
</comment>
<dbReference type="RefSeq" id="WP_346762075.1">
    <property type="nucleotide sequence ID" value="NZ_JAUJEB010000010.1"/>
</dbReference>
<dbReference type="EMBL" id="JAUJEB010000010">
    <property type="protein sequence ID" value="MDN5216737.1"/>
    <property type="molecule type" value="Genomic_DNA"/>
</dbReference>
<organism evidence="1 2">
    <name type="scientific">Agaribacillus aureus</name>
    <dbReference type="NCBI Taxonomy" id="3051825"/>
    <lineage>
        <taxon>Bacteria</taxon>
        <taxon>Pseudomonadati</taxon>
        <taxon>Bacteroidota</taxon>
        <taxon>Cytophagia</taxon>
        <taxon>Cytophagales</taxon>
        <taxon>Splendidivirgaceae</taxon>
        <taxon>Agaribacillus</taxon>
    </lineage>
</organism>
<keyword evidence="1" id="KW-0449">Lipoprotein</keyword>
<reference evidence="1" key="1">
    <citation type="submission" date="2023-06" db="EMBL/GenBank/DDBJ databases">
        <title>Genomic of Agaribacillus aureum.</title>
        <authorList>
            <person name="Wang G."/>
        </authorList>
    </citation>
    <scope>NUCLEOTIDE SEQUENCE</scope>
    <source>
        <strain evidence="1">BMA12</strain>
    </source>
</reference>
<dbReference type="Gene3D" id="1.25.40.390">
    <property type="match status" value="1"/>
</dbReference>
<proteinExistence type="predicted"/>
<dbReference type="SUPFAM" id="SSF48452">
    <property type="entry name" value="TPR-like"/>
    <property type="match status" value="1"/>
</dbReference>